<evidence type="ECO:0000313" key="2">
    <source>
        <dbReference type="Ensembl" id="ENSCPGP00000000985.1"/>
    </source>
</evidence>
<reference evidence="2" key="1">
    <citation type="submission" date="2025-08" db="UniProtKB">
        <authorList>
            <consortium name="Ensembl"/>
        </authorList>
    </citation>
    <scope>IDENTIFICATION</scope>
</reference>
<accession>A0A8C3J4I6</accession>
<feature type="compositionally biased region" description="Polar residues" evidence="1">
    <location>
        <begin position="37"/>
        <end position="49"/>
    </location>
</feature>
<evidence type="ECO:0000256" key="1">
    <source>
        <dbReference type="SAM" id="MobiDB-lite"/>
    </source>
</evidence>
<name>A0A8C3J4I6_9CHAR</name>
<dbReference type="AlphaFoldDB" id="A0A8C3J4I6"/>
<evidence type="ECO:0000313" key="3">
    <source>
        <dbReference type="Proteomes" id="UP000694419"/>
    </source>
</evidence>
<dbReference type="Proteomes" id="UP000694419">
    <property type="component" value="Unplaced"/>
</dbReference>
<feature type="region of interest" description="Disordered" evidence="1">
    <location>
        <begin position="1"/>
        <end position="59"/>
    </location>
</feature>
<keyword evidence="3" id="KW-1185">Reference proteome</keyword>
<organism evidence="2 3">
    <name type="scientific">Calidris pygmaea</name>
    <name type="common">Spoon-billed sandpiper</name>
    <dbReference type="NCBI Taxonomy" id="425635"/>
    <lineage>
        <taxon>Eukaryota</taxon>
        <taxon>Metazoa</taxon>
        <taxon>Chordata</taxon>
        <taxon>Craniata</taxon>
        <taxon>Vertebrata</taxon>
        <taxon>Euteleostomi</taxon>
        <taxon>Archelosauria</taxon>
        <taxon>Archosauria</taxon>
        <taxon>Dinosauria</taxon>
        <taxon>Saurischia</taxon>
        <taxon>Theropoda</taxon>
        <taxon>Coelurosauria</taxon>
        <taxon>Aves</taxon>
        <taxon>Neognathae</taxon>
        <taxon>Neoaves</taxon>
        <taxon>Charadriiformes</taxon>
        <taxon>Scolopacidae</taxon>
        <taxon>Calidris</taxon>
    </lineage>
</organism>
<reference evidence="2" key="2">
    <citation type="submission" date="2025-09" db="UniProtKB">
        <authorList>
            <consortium name="Ensembl"/>
        </authorList>
    </citation>
    <scope>IDENTIFICATION</scope>
</reference>
<sequence>GARPTGPRRARHPPREVRESRGCFPRAPGPTRARQGESCQAKRSPSSPQGGPKKRSAFGDITNVSASVGLGFPPRRKNFFTKRVAKHWNRLLRAVVESLCLQEFRRPVDMALRDMV</sequence>
<feature type="compositionally biased region" description="Basic residues" evidence="1">
    <location>
        <begin position="1"/>
        <end position="12"/>
    </location>
</feature>
<proteinExistence type="predicted"/>
<protein>
    <submittedName>
        <fullName evidence="2">Uncharacterized protein</fullName>
    </submittedName>
</protein>
<dbReference type="Ensembl" id="ENSCPGT00000001098.1">
    <property type="protein sequence ID" value="ENSCPGP00000000985.1"/>
    <property type="gene ID" value="ENSCPGG00000000775.1"/>
</dbReference>